<dbReference type="Pfam" id="PF20153">
    <property type="entry name" value="DUF6535"/>
    <property type="match status" value="1"/>
</dbReference>
<dbReference type="Proteomes" id="UP000218811">
    <property type="component" value="Unassembled WGS sequence"/>
</dbReference>
<sequence>MQPIPEHDDQVTEADLLEASEDPTRQTPGATKVWPDAGLDNATWKAIIKRAAKEEKDFITAGNLNMDSLLLFATLFSAVVTAFVVESYKNLQPDSGDDAVQVLQAIYSTLQTNDSVESGGRALLPSSGFTPTSSAIRVNAFWFASLVISISTSFLAILAKQWLASMKEDYSPILEMRGRQYQFRYDQLRRWKIPRILSSLPILLHISLMLFFAGLIEFLWPVNKTVAIVSASLACATVLFYIVTHVLSLLIPASPFRTSLTTVVLSGVDWVTAEFIPDWKAFRQVINQSDPSRDRSADSAALLQTRKPTFLASAKTYIMKIKNHIVAARNRCASFMMEHPPLRQINKHLMVAKGRFVEIDARFMEARIVHKRHWSQTRTRHFLTTRFREATYIFNNSEEMDARALSRVIAGVRLADENASELAEQVYRFPGLIAQRHFVYEDGIIDLLATELHSISPDKRSWPNTRESNKVEAVFQSGKLAQLLTETTENSRHSVAKWFDGNPVYYDLEAPMHADGISPLCRSGLCTKNGALVETGDIVHDANRLRLQYMASSKWWYCRDIRGSVEAFYDRLSKAQALSYLTEDTDLVAVAHSAIFVASRSVLMDRPVDIELPGAKQKIEVAPENRDILQARHIARALDALASIVLHGSRPSASLYRQICYGIWICFEKFPTEGLLIPRLNDLHNLPETLAKLMFSEHPSPSHAVLAVTESLLYTSQGINFAKNRDLLQLAGLLVGRFPLFLREYLEHLQDESYFGQLFQVGRLLIGRPSVLRILQRAVRITGHLAFSHASDVPIGTVTTTDIVEDTLKLLQCAYDHIDEMAPDERTDILCVVYGATCEIAVLQCRDVAPSKYPPVPYRPALSFSALRSFDYNSTSPQDVTDAIISALETATEFNVQPPKSLQVVLSLIARLSENVNTVIGFNVSVLNRLRACTRTVDLLKSLQEAGKYFELAHIHVYGVK</sequence>
<keyword evidence="1" id="KW-0472">Membrane</keyword>
<feature type="transmembrane region" description="Helical" evidence="1">
    <location>
        <begin position="226"/>
        <end position="251"/>
    </location>
</feature>
<feature type="transmembrane region" description="Helical" evidence="1">
    <location>
        <begin position="140"/>
        <end position="159"/>
    </location>
</feature>
<gene>
    <name evidence="3" type="ORF">WOLCODRAFT_166074</name>
</gene>
<keyword evidence="4" id="KW-1185">Reference proteome</keyword>
<dbReference type="OrthoDB" id="3269725at2759"/>
<evidence type="ECO:0000259" key="2">
    <source>
        <dbReference type="Pfam" id="PF20153"/>
    </source>
</evidence>
<keyword evidence="1" id="KW-0812">Transmembrane</keyword>
<accession>A0A2H3JBV5</accession>
<dbReference type="AlphaFoldDB" id="A0A2H3JBV5"/>
<organism evidence="3 4">
    <name type="scientific">Wolfiporia cocos (strain MD-104)</name>
    <name type="common">Brown rot fungus</name>
    <dbReference type="NCBI Taxonomy" id="742152"/>
    <lineage>
        <taxon>Eukaryota</taxon>
        <taxon>Fungi</taxon>
        <taxon>Dikarya</taxon>
        <taxon>Basidiomycota</taxon>
        <taxon>Agaricomycotina</taxon>
        <taxon>Agaricomycetes</taxon>
        <taxon>Polyporales</taxon>
        <taxon>Phaeolaceae</taxon>
        <taxon>Wolfiporia</taxon>
    </lineage>
</organism>
<evidence type="ECO:0000313" key="4">
    <source>
        <dbReference type="Proteomes" id="UP000218811"/>
    </source>
</evidence>
<proteinExistence type="predicted"/>
<dbReference type="InterPro" id="IPR045338">
    <property type="entry name" value="DUF6535"/>
</dbReference>
<evidence type="ECO:0000313" key="3">
    <source>
        <dbReference type="EMBL" id="PCH35148.1"/>
    </source>
</evidence>
<evidence type="ECO:0000256" key="1">
    <source>
        <dbReference type="SAM" id="Phobius"/>
    </source>
</evidence>
<name>A0A2H3JBV5_WOLCO</name>
<feature type="transmembrane region" description="Helical" evidence="1">
    <location>
        <begin position="196"/>
        <end position="220"/>
    </location>
</feature>
<reference evidence="3 4" key="1">
    <citation type="journal article" date="2012" name="Science">
        <title>The Paleozoic origin of enzymatic lignin decomposition reconstructed from 31 fungal genomes.</title>
        <authorList>
            <person name="Floudas D."/>
            <person name="Binder M."/>
            <person name="Riley R."/>
            <person name="Barry K."/>
            <person name="Blanchette R.A."/>
            <person name="Henrissat B."/>
            <person name="Martinez A.T."/>
            <person name="Otillar R."/>
            <person name="Spatafora J.W."/>
            <person name="Yadav J.S."/>
            <person name="Aerts A."/>
            <person name="Benoit I."/>
            <person name="Boyd A."/>
            <person name="Carlson A."/>
            <person name="Copeland A."/>
            <person name="Coutinho P.M."/>
            <person name="de Vries R.P."/>
            <person name="Ferreira P."/>
            <person name="Findley K."/>
            <person name="Foster B."/>
            <person name="Gaskell J."/>
            <person name="Glotzer D."/>
            <person name="Gorecki P."/>
            <person name="Heitman J."/>
            <person name="Hesse C."/>
            <person name="Hori C."/>
            <person name="Igarashi K."/>
            <person name="Jurgens J.A."/>
            <person name="Kallen N."/>
            <person name="Kersten P."/>
            <person name="Kohler A."/>
            <person name="Kuees U."/>
            <person name="Kumar T.K.A."/>
            <person name="Kuo A."/>
            <person name="LaButti K."/>
            <person name="Larrondo L.F."/>
            <person name="Lindquist E."/>
            <person name="Ling A."/>
            <person name="Lombard V."/>
            <person name="Lucas S."/>
            <person name="Lundell T."/>
            <person name="Martin R."/>
            <person name="McLaughlin D.J."/>
            <person name="Morgenstern I."/>
            <person name="Morin E."/>
            <person name="Murat C."/>
            <person name="Nagy L.G."/>
            <person name="Nolan M."/>
            <person name="Ohm R.A."/>
            <person name="Patyshakuliyeva A."/>
            <person name="Rokas A."/>
            <person name="Ruiz-Duenas F.J."/>
            <person name="Sabat G."/>
            <person name="Salamov A."/>
            <person name="Samejima M."/>
            <person name="Schmutz J."/>
            <person name="Slot J.C."/>
            <person name="St John F."/>
            <person name="Stenlid J."/>
            <person name="Sun H."/>
            <person name="Sun S."/>
            <person name="Syed K."/>
            <person name="Tsang A."/>
            <person name="Wiebenga A."/>
            <person name="Young D."/>
            <person name="Pisabarro A."/>
            <person name="Eastwood D.C."/>
            <person name="Martin F."/>
            <person name="Cullen D."/>
            <person name="Grigoriev I.V."/>
            <person name="Hibbett D.S."/>
        </authorList>
    </citation>
    <scope>NUCLEOTIDE SEQUENCE [LARGE SCALE GENOMIC DNA]</scope>
    <source>
        <strain evidence="3 4">MD-104</strain>
    </source>
</reference>
<feature type="transmembrane region" description="Helical" evidence="1">
    <location>
        <begin position="68"/>
        <end position="85"/>
    </location>
</feature>
<dbReference type="EMBL" id="KB467843">
    <property type="protein sequence ID" value="PCH35148.1"/>
    <property type="molecule type" value="Genomic_DNA"/>
</dbReference>
<keyword evidence="1" id="KW-1133">Transmembrane helix</keyword>
<protein>
    <recommendedName>
        <fullName evidence="2">DUF6535 domain-containing protein</fullName>
    </recommendedName>
</protein>
<feature type="domain" description="DUF6535" evidence="2">
    <location>
        <begin position="44"/>
        <end position="221"/>
    </location>
</feature>